<reference evidence="1 2" key="1">
    <citation type="submission" date="2020-05" db="EMBL/GenBank/DDBJ databases">
        <title>Whole genome shotgun sequence of Streptomyces microflavus NBRC 13062.</title>
        <authorList>
            <person name="Komaki H."/>
            <person name="Tamura T."/>
        </authorList>
    </citation>
    <scope>NUCLEOTIDE SEQUENCE [LARGE SCALE GENOMIC DNA]</scope>
    <source>
        <strain evidence="1 2">NBRC 13062</strain>
    </source>
</reference>
<organism evidence="1 2">
    <name type="scientific">Streptomyces microflavus</name>
    <name type="common">Streptomyces lipmanii</name>
    <dbReference type="NCBI Taxonomy" id="1919"/>
    <lineage>
        <taxon>Bacteria</taxon>
        <taxon>Bacillati</taxon>
        <taxon>Actinomycetota</taxon>
        <taxon>Actinomycetes</taxon>
        <taxon>Kitasatosporales</taxon>
        <taxon>Streptomycetaceae</taxon>
        <taxon>Streptomyces</taxon>
    </lineage>
</organism>
<dbReference type="AlphaFoldDB" id="A0A7J0D3K6"/>
<evidence type="ECO:0000313" key="1">
    <source>
        <dbReference type="EMBL" id="GFN09336.1"/>
    </source>
</evidence>
<evidence type="ECO:0000313" key="2">
    <source>
        <dbReference type="Proteomes" id="UP000498740"/>
    </source>
</evidence>
<accession>A0A7J0D3K6</accession>
<sequence length="115" mass="12541">MCQIDRAGASHAHCLNLFPQWADGQRAEYFVNRTEKYVGGFSRRGGAACTVNQNAVPVDQGARNFGSANVEGGDQAIVRGWIRRPRTTHGDVPLCRWCLCGSVSEHITPPSDNVV</sequence>
<dbReference type="EMBL" id="BLWD01000002">
    <property type="protein sequence ID" value="GFN09336.1"/>
    <property type="molecule type" value="Genomic_DNA"/>
</dbReference>
<name>A0A7J0D3K6_STRMI</name>
<comment type="caution">
    <text evidence="1">The sequence shown here is derived from an EMBL/GenBank/DDBJ whole genome shotgun (WGS) entry which is preliminary data.</text>
</comment>
<gene>
    <name evidence="1" type="ORF">Smic_78920</name>
</gene>
<protein>
    <submittedName>
        <fullName evidence="1">Uncharacterized protein</fullName>
    </submittedName>
</protein>
<dbReference type="Proteomes" id="UP000498740">
    <property type="component" value="Unassembled WGS sequence"/>
</dbReference>
<proteinExistence type="predicted"/>